<evidence type="ECO:0000313" key="2">
    <source>
        <dbReference type="Proteomes" id="UP000076738"/>
    </source>
</evidence>
<keyword evidence="2" id="KW-1185">Reference proteome</keyword>
<sequence>MCDGWCYPPYSPSLDRSEVDNRASALHPVLIEVAGAMRFSRHHRLSLSGALIYV</sequence>
<name>A0A167GED2_CALVF</name>
<reference evidence="1 2" key="1">
    <citation type="journal article" date="2016" name="Mol. Biol. Evol.">
        <title>Comparative Genomics of Early-Diverging Mushroom-Forming Fungi Provides Insights into the Origins of Lignocellulose Decay Capabilities.</title>
        <authorList>
            <person name="Nagy L.G."/>
            <person name="Riley R."/>
            <person name="Tritt A."/>
            <person name="Adam C."/>
            <person name="Daum C."/>
            <person name="Floudas D."/>
            <person name="Sun H."/>
            <person name="Yadav J.S."/>
            <person name="Pangilinan J."/>
            <person name="Larsson K.H."/>
            <person name="Matsuura K."/>
            <person name="Barry K."/>
            <person name="Labutti K."/>
            <person name="Kuo R."/>
            <person name="Ohm R.A."/>
            <person name="Bhattacharya S.S."/>
            <person name="Shirouzu T."/>
            <person name="Yoshinaga Y."/>
            <person name="Martin F.M."/>
            <person name="Grigoriev I.V."/>
            <person name="Hibbett D.S."/>
        </authorList>
    </citation>
    <scope>NUCLEOTIDE SEQUENCE [LARGE SCALE GENOMIC DNA]</scope>
    <source>
        <strain evidence="1 2">TUFC12733</strain>
    </source>
</reference>
<feature type="non-terminal residue" evidence="1">
    <location>
        <position position="54"/>
    </location>
</feature>
<organism evidence="1 2">
    <name type="scientific">Calocera viscosa (strain TUFC12733)</name>
    <dbReference type="NCBI Taxonomy" id="1330018"/>
    <lineage>
        <taxon>Eukaryota</taxon>
        <taxon>Fungi</taxon>
        <taxon>Dikarya</taxon>
        <taxon>Basidiomycota</taxon>
        <taxon>Agaricomycotina</taxon>
        <taxon>Dacrymycetes</taxon>
        <taxon>Dacrymycetales</taxon>
        <taxon>Dacrymycetaceae</taxon>
        <taxon>Calocera</taxon>
    </lineage>
</organism>
<dbReference type="AlphaFoldDB" id="A0A167GED2"/>
<dbReference type="EMBL" id="KV417341">
    <property type="protein sequence ID" value="KZO90469.1"/>
    <property type="molecule type" value="Genomic_DNA"/>
</dbReference>
<dbReference type="Proteomes" id="UP000076738">
    <property type="component" value="Unassembled WGS sequence"/>
</dbReference>
<evidence type="ECO:0000313" key="1">
    <source>
        <dbReference type="EMBL" id="KZO90469.1"/>
    </source>
</evidence>
<proteinExistence type="predicted"/>
<protein>
    <submittedName>
        <fullName evidence="1">Uncharacterized protein</fullName>
    </submittedName>
</protein>
<accession>A0A167GED2</accession>
<gene>
    <name evidence="1" type="ORF">CALVIDRAFT_542663</name>
</gene>